<dbReference type="Pfam" id="PF00096">
    <property type="entry name" value="zf-C2H2"/>
    <property type="match status" value="2"/>
</dbReference>
<evidence type="ECO:0000256" key="3">
    <source>
        <dbReference type="ARBA" id="ARBA00022737"/>
    </source>
</evidence>
<reference evidence="10 11" key="1">
    <citation type="submission" date="2019-10" db="EMBL/GenBank/DDBJ databases">
        <title>Assembly and Annotation for the nematode Trichostrongylus colubriformis.</title>
        <authorList>
            <person name="Martin J."/>
        </authorList>
    </citation>
    <scope>NUCLEOTIDE SEQUENCE [LARGE SCALE GENOMIC DNA]</scope>
    <source>
        <strain evidence="10">G859</strain>
        <tissue evidence="10">Whole worm</tissue>
    </source>
</reference>
<comment type="subcellular location">
    <subcellularLocation>
        <location evidence="1">Nucleus</location>
    </subcellularLocation>
</comment>
<dbReference type="SMART" id="SM00355">
    <property type="entry name" value="ZnF_C2H2"/>
    <property type="match status" value="7"/>
</dbReference>
<keyword evidence="11" id="KW-1185">Reference proteome</keyword>
<dbReference type="PANTHER" id="PTHR24406">
    <property type="entry name" value="TRANSCRIPTIONAL REPRESSOR CTCFL-RELATED"/>
    <property type="match status" value="1"/>
</dbReference>
<evidence type="ECO:0000256" key="1">
    <source>
        <dbReference type="ARBA" id="ARBA00004123"/>
    </source>
</evidence>
<protein>
    <submittedName>
        <fullName evidence="10">Zinc finger domain containing protein</fullName>
    </submittedName>
</protein>
<keyword evidence="4 7" id="KW-0863">Zinc-finger</keyword>
<feature type="domain" description="C2H2-type" evidence="9">
    <location>
        <begin position="53"/>
        <end position="75"/>
    </location>
</feature>
<evidence type="ECO:0000256" key="6">
    <source>
        <dbReference type="ARBA" id="ARBA00023242"/>
    </source>
</evidence>
<keyword evidence="5" id="KW-0862">Zinc</keyword>
<evidence type="ECO:0000256" key="5">
    <source>
        <dbReference type="ARBA" id="ARBA00022833"/>
    </source>
</evidence>
<dbReference type="PROSITE" id="PS00028">
    <property type="entry name" value="ZINC_FINGER_C2H2_1"/>
    <property type="match status" value="3"/>
</dbReference>
<proteinExistence type="predicted"/>
<evidence type="ECO:0000259" key="9">
    <source>
        <dbReference type="PROSITE" id="PS50157"/>
    </source>
</evidence>
<feature type="domain" description="C2H2-type" evidence="9">
    <location>
        <begin position="496"/>
        <end position="524"/>
    </location>
</feature>
<dbReference type="InterPro" id="IPR050888">
    <property type="entry name" value="ZnF_C2H2-type_TF"/>
</dbReference>
<dbReference type="SUPFAM" id="SSF57667">
    <property type="entry name" value="beta-beta-alpha zinc fingers"/>
    <property type="match status" value="2"/>
</dbReference>
<dbReference type="InterPro" id="IPR013087">
    <property type="entry name" value="Znf_C2H2_type"/>
</dbReference>
<evidence type="ECO:0000313" key="10">
    <source>
        <dbReference type="EMBL" id="KAK5982885.1"/>
    </source>
</evidence>
<keyword evidence="2" id="KW-0479">Metal-binding</keyword>
<evidence type="ECO:0000256" key="2">
    <source>
        <dbReference type="ARBA" id="ARBA00022723"/>
    </source>
</evidence>
<evidence type="ECO:0000256" key="8">
    <source>
        <dbReference type="SAM" id="MobiDB-lite"/>
    </source>
</evidence>
<feature type="domain" description="C2H2-type" evidence="9">
    <location>
        <begin position="213"/>
        <end position="245"/>
    </location>
</feature>
<gene>
    <name evidence="10" type="ORF">GCK32_002282</name>
</gene>
<name>A0AAN8G3P4_TRICO</name>
<sequence>MDRSEDHVQQLHHNGADGNETLDLLIYSDSNGSFASRRALAQFKGRNRQYGNAVCPECKQSFVNAARLERHLAVHQVFGAFLCPLCGKTYKYEYNLFFHWRKTCQYLNDLIEVEQRKELDVHSLRLLVEEVVEKRSETEPVDIGISTNALFQGSASSSQLEVPIDPQSPLARACTICGILIHKNHLPQHEALHNATPESGLRIIDMQSPVGGYFCDLCGVAFRNRDNLFAHWRSSCPEIMANLEPGSELYLSDSELKAMVLNLLWRLKRVSRQSPLRALRTSRNCVAEVDPSTSHRGKKHDNSDVSDRKLERCKDSCSSADPEGKALIFMDDYVDPADTLITVDGELVNVVAVDRGKWNIPVDGKPLECPDCFRQFANAGRLERHISGFHSHYGAFKCLLCGHRFKYDYNLLFHYRHSCAYTKLLVGADVRKLLDAASLRKLVSHIKESDPQLRPGNSRMINVKRRPSLKAVPRNIRVIQSSAPKARSKRCLEEGKKCPVCGVLFYGQNSLDKHIGTVHLLNRAFLDKAITRESTSPVMKPFVGKADDDKSDSANQSDFVKVTDEQEELLSKVTNEDHSMAEEAETPPLLEMQTPGEVAPCPTRCVDVNGREISDFDTEQVSEMDVMLYTGQLTLGDLVITSVFGEDIEYRIAVGTRHGAQIVLEKTGKAVPSLTDEKDARIEGPVDRQESCEYSQKSKLDKAHSKEQCCCQRCQHGDAYQEEVASVNYTDGDEMIQYVEEESVQIEYHNGMFVEYGTDGAPETLKRERVVRFLDEERQHLVQYTNEEGVHCEGYVQFIDDENGRQVMGLIGGGETVNFLDSDSVGNAGLAALKLHAQLSSNFERDDEDEQSHITGEQHGEGRYALVSESSVNNNMPEDFMQENILET</sequence>
<dbReference type="InterPro" id="IPR036236">
    <property type="entry name" value="Znf_C2H2_sf"/>
</dbReference>
<keyword evidence="6" id="KW-0539">Nucleus</keyword>
<dbReference type="GO" id="GO:0005634">
    <property type="term" value="C:nucleus"/>
    <property type="evidence" value="ECO:0007669"/>
    <property type="project" value="UniProtKB-SubCell"/>
</dbReference>
<comment type="caution">
    <text evidence="10">The sequence shown here is derived from an EMBL/GenBank/DDBJ whole genome shotgun (WGS) entry which is preliminary data.</text>
</comment>
<dbReference type="GO" id="GO:0008270">
    <property type="term" value="F:zinc ion binding"/>
    <property type="evidence" value="ECO:0007669"/>
    <property type="project" value="UniProtKB-KW"/>
</dbReference>
<dbReference type="PROSITE" id="PS50157">
    <property type="entry name" value="ZINC_FINGER_C2H2_2"/>
    <property type="match status" value="4"/>
</dbReference>
<dbReference type="AlphaFoldDB" id="A0AAN8G3P4"/>
<dbReference type="Gene3D" id="3.30.160.60">
    <property type="entry name" value="Classic Zinc Finger"/>
    <property type="match status" value="2"/>
</dbReference>
<evidence type="ECO:0000256" key="7">
    <source>
        <dbReference type="PROSITE-ProRule" id="PRU00042"/>
    </source>
</evidence>
<keyword evidence="3" id="KW-0677">Repeat</keyword>
<evidence type="ECO:0000256" key="4">
    <source>
        <dbReference type="ARBA" id="ARBA00022771"/>
    </source>
</evidence>
<feature type="region of interest" description="Disordered" evidence="8">
    <location>
        <begin position="541"/>
        <end position="565"/>
    </location>
</feature>
<organism evidence="10 11">
    <name type="scientific">Trichostrongylus colubriformis</name>
    <name type="common">Black scour worm</name>
    <dbReference type="NCBI Taxonomy" id="6319"/>
    <lineage>
        <taxon>Eukaryota</taxon>
        <taxon>Metazoa</taxon>
        <taxon>Ecdysozoa</taxon>
        <taxon>Nematoda</taxon>
        <taxon>Chromadorea</taxon>
        <taxon>Rhabditida</taxon>
        <taxon>Rhabditina</taxon>
        <taxon>Rhabditomorpha</taxon>
        <taxon>Strongyloidea</taxon>
        <taxon>Trichostrongylidae</taxon>
        <taxon>Trichostrongylus</taxon>
    </lineage>
</organism>
<evidence type="ECO:0000313" key="11">
    <source>
        <dbReference type="Proteomes" id="UP001331761"/>
    </source>
</evidence>
<feature type="domain" description="C2H2-type" evidence="9">
    <location>
        <begin position="367"/>
        <end position="391"/>
    </location>
</feature>
<accession>A0AAN8G3P4</accession>
<dbReference type="EMBL" id="WIXE01004622">
    <property type="protein sequence ID" value="KAK5982885.1"/>
    <property type="molecule type" value="Genomic_DNA"/>
</dbReference>
<dbReference type="Proteomes" id="UP001331761">
    <property type="component" value="Unassembled WGS sequence"/>
</dbReference>